<feature type="compositionally biased region" description="Acidic residues" evidence="6">
    <location>
        <begin position="528"/>
        <end position="540"/>
    </location>
</feature>
<sequence>MWYDLFMGLGAIGLMLLGIDWMTRGLKTAAGPSFMQLLQRWTGTPMQGIFIGSVSTLAVQSSTAITVATIGFANANILSLSAAAFVIYGSNLGSSLSAWLVAVVGGSIKLDELALPILGIAVMLKLLSKQSRKQGIGEALTGFALLFLGLGYLKTTFDSAFVNVDFAYLTSLGVWGIVLSMLAGVLLTVVMQASLAVIALVVTAVSTGAVPLEIGAAVVIGSNVGTTSTALLATLAATATAKRVASLHVLFNVLTAIVALLMLKPLLWGIQELAQLIFNDTQPQFILALFHTAFNALGVVLMYPLTPPLIRWLETKFKAPTPMGSFNLDQSSLAIPSLAIKAMSLEGMRAGQLIARLALMMGQQAKLDSQLLEDNRQILQNLHHYIAQLAQQGMSAQEAELLNQLVQNQLRLSMALQLLPSLARHLDHDQAAFELELPYWQAVSDSPLPPDRASLRNAYRQFVRERQQKKQMIFEEVLHERKGHESGGDDLLKLAETRRFNQQLTKALLAFDKLQASFDKHNTAADDTTTEETEETSEAA</sequence>
<evidence type="ECO:0000256" key="5">
    <source>
        <dbReference type="ARBA" id="ARBA00023136"/>
    </source>
</evidence>
<dbReference type="InterPro" id="IPR003841">
    <property type="entry name" value="Na/Pi_transpt"/>
</dbReference>
<dbReference type="PANTHER" id="PTHR10010">
    <property type="entry name" value="SOLUTE CARRIER FAMILY 34 SODIUM PHOSPHATE , MEMBER 2-RELATED"/>
    <property type="match status" value="1"/>
</dbReference>
<dbReference type="RefSeq" id="WP_400879805.1">
    <property type="nucleotide sequence ID" value="NZ_JBIWXY010000001.1"/>
</dbReference>
<dbReference type="EMBL" id="JBIWXY010000001">
    <property type="protein sequence ID" value="MFJ5445465.1"/>
    <property type="molecule type" value="Genomic_DNA"/>
</dbReference>
<comment type="subcellular location">
    <subcellularLocation>
        <location evidence="1">Cell membrane</location>
        <topology evidence="1">Multi-pass membrane protein</topology>
    </subcellularLocation>
</comment>
<dbReference type="Proteomes" id="UP001617669">
    <property type="component" value="Unassembled WGS sequence"/>
</dbReference>
<evidence type="ECO:0000313" key="8">
    <source>
        <dbReference type="EMBL" id="MFJ5445465.1"/>
    </source>
</evidence>
<feature type="region of interest" description="Disordered" evidence="6">
    <location>
        <begin position="520"/>
        <end position="540"/>
    </location>
</feature>
<keyword evidence="4 7" id="KW-1133">Transmembrane helix</keyword>
<protein>
    <submittedName>
        <fullName evidence="8">Na/Pi symporter</fullName>
    </submittedName>
</protein>
<accession>A0ABW8GJB3</accession>
<keyword evidence="9" id="KW-1185">Reference proteome</keyword>
<dbReference type="NCBIfam" id="NF037997">
    <property type="entry name" value="Na_Pi_symport"/>
    <property type="match status" value="1"/>
</dbReference>
<proteinExistence type="predicted"/>
<feature type="transmembrane region" description="Helical" evidence="7">
    <location>
        <begin position="216"/>
        <end position="237"/>
    </location>
</feature>
<evidence type="ECO:0000313" key="9">
    <source>
        <dbReference type="Proteomes" id="UP001617669"/>
    </source>
</evidence>
<organism evidence="8 9">
    <name type="scientific">Methylobacillus methanolivorans</name>
    <dbReference type="NCBI Taxonomy" id="1848927"/>
    <lineage>
        <taxon>Bacteria</taxon>
        <taxon>Pseudomonadati</taxon>
        <taxon>Pseudomonadota</taxon>
        <taxon>Betaproteobacteria</taxon>
        <taxon>Nitrosomonadales</taxon>
        <taxon>Methylophilaceae</taxon>
        <taxon>Methylobacillus</taxon>
    </lineage>
</organism>
<evidence type="ECO:0000256" key="1">
    <source>
        <dbReference type="ARBA" id="ARBA00004651"/>
    </source>
</evidence>
<gene>
    <name evidence="8" type="ORF">ACIKP9_04420</name>
</gene>
<evidence type="ECO:0000256" key="7">
    <source>
        <dbReference type="SAM" id="Phobius"/>
    </source>
</evidence>
<keyword evidence="3 7" id="KW-0812">Transmembrane</keyword>
<feature type="transmembrane region" description="Helical" evidence="7">
    <location>
        <begin position="285"/>
        <end position="306"/>
    </location>
</feature>
<feature type="transmembrane region" description="Helical" evidence="7">
    <location>
        <begin position="135"/>
        <end position="154"/>
    </location>
</feature>
<keyword evidence="5 7" id="KW-0472">Membrane</keyword>
<comment type="caution">
    <text evidence="8">The sequence shown here is derived from an EMBL/GenBank/DDBJ whole genome shotgun (WGS) entry which is preliminary data.</text>
</comment>
<feature type="transmembrane region" description="Helical" evidence="7">
    <location>
        <begin position="193"/>
        <end position="210"/>
    </location>
</feature>
<feature type="transmembrane region" description="Helical" evidence="7">
    <location>
        <begin position="249"/>
        <end position="270"/>
    </location>
</feature>
<evidence type="ECO:0000256" key="3">
    <source>
        <dbReference type="ARBA" id="ARBA00022692"/>
    </source>
</evidence>
<evidence type="ECO:0000256" key="6">
    <source>
        <dbReference type="SAM" id="MobiDB-lite"/>
    </source>
</evidence>
<feature type="transmembrane region" description="Helical" evidence="7">
    <location>
        <begin position="166"/>
        <end position="186"/>
    </location>
</feature>
<evidence type="ECO:0000256" key="4">
    <source>
        <dbReference type="ARBA" id="ARBA00022989"/>
    </source>
</evidence>
<dbReference type="PANTHER" id="PTHR10010:SF46">
    <property type="entry name" value="SODIUM-DEPENDENT PHOSPHATE TRANSPORT PROTEIN 2B"/>
    <property type="match status" value="1"/>
</dbReference>
<reference evidence="8 9" key="1">
    <citation type="submission" date="2024-11" db="EMBL/GenBank/DDBJ databases">
        <authorList>
            <person name="Kaparullina E.N."/>
            <person name="Delegan Y.A."/>
            <person name="Doronina N.V."/>
        </authorList>
    </citation>
    <scope>NUCLEOTIDE SEQUENCE [LARGE SCALE GENOMIC DNA]</scope>
    <source>
        <strain evidence="8 9">7sh_L</strain>
    </source>
</reference>
<dbReference type="Pfam" id="PF02690">
    <property type="entry name" value="Na_Pi_cotrans"/>
    <property type="match status" value="2"/>
</dbReference>
<name>A0ABW8GJB3_9PROT</name>
<keyword evidence="2" id="KW-1003">Cell membrane</keyword>
<evidence type="ECO:0000256" key="2">
    <source>
        <dbReference type="ARBA" id="ARBA00022475"/>
    </source>
</evidence>